<dbReference type="InterPro" id="IPR004846">
    <property type="entry name" value="T2SS/T3SS_dom"/>
</dbReference>
<dbReference type="HOGENOM" id="CLU_017952_4_0_6"/>
<dbReference type="PANTHER" id="PTHR30332:SF17">
    <property type="entry name" value="TYPE IV PILIATION SYSTEM PROTEIN DR_0774-RELATED"/>
    <property type="match status" value="1"/>
</dbReference>
<dbReference type="PATRIC" id="fig|1217671.3.peg.746"/>
<proteinExistence type="inferred from homology"/>
<dbReference type="InterPro" id="IPR050810">
    <property type="entry name" value="Bact_Secretion_Sys_Channel"/>
</dbReference>
<feature type="domain" description="Pilus formation protein N-terminal" evidence="4">
    <location>
        <begin position="33"/>
        <end position="86"/>
    </location>
</feature>
<evidence type="ECO:0000313" key="6">
    <source>
        <dbReference type="Proteomes" id="UP000018426"/>
    </source>
</evidence>
<dbReference type="EMBL" id="APOL01000018">
    <property type="protein sequence ID" value="ENU34290.1"/>
    <property type="molecule type" value="Genomic_DNA"/>
</dbReference>
<dbReference type="Pfam" id="PF13629">
    <property type="entry name" value="T2SS-T3SS_pil_N"/>
    <property type="match status" value="1"/>
</dbReference>
<feature type="chain" id="PRO_5004130298" evidence="2">
    <location>
        <begin position="29"/>
        <end position="449"/>
    </location>
</feature>
<evidence type="ECO:0000259" key="3">
    <source>
        <dbReference type="Pfam" id="PF00263"/>
    </source>
</evidence>
<dbReference type="GO" id="GO:0009306">
    <property type="term" value="P:protein secretion"/>
    <property type="evidence" value="ECO:0007669"/>
    <property type="project" value="InterPro"/>
</dbReference>
<dbReference type="RefSeq" id="WP_004677506.1">
    <property type="nucleotide sequence ID" value="NZ_KB849225.1"/>
</dbReference>
<evidence type="ECO:0000256" key="2">
    <source>
        <dbReference type="SAM" id="SignalP"/>
    </source>
</evidence>
<dbReference type="GO" id="GO:0015627">
    <property type="term" value="C:type II protein secretion system complex"/>
    <property type="evidence" value="ECO:0007669"/>
    <property type="project" value="TreeGrafter"/>
</dbReference>
<protein>
    <submittedName>
        <fullName evidence="5">Uncharacterized protein</fullName>
    </submittedName>
</protein>
<keyword evidence="2" id="KW-0732">Signal</keyword>
<name>N8Q6Y7_9GAMM</name>
<dbReference type="Proteomes" id="UP000018426">
    <property type="component" value="Unassembled WGS sequence"/>
</dbReference>
<feature type="signal peptide" evidence="2">
    <location>
        <begin position="1"/>
        <end position="28"/>
    </location>
</feature>
<comment type="caution">
    <text evidence="5">The sequence shown here is derived from an EMBL/GenBank/DDBJ whole genome shotgun (WGS) entry which is preliminary data.</text>
</comment>
<dbReference type="Pfam" id="PF00263">
    <property type="entry name" value="Secretin"/>
    <property type="match status" value="1"/>
</dbReference>
<evidence type="ECO:0000259" key="4">
    <source>
        <dbReference type="Pfam" id="PF13629"/>
    </source>
</evidence>
<organism evidence="5 6">
    <name type="scientific">Acinetobacter parvus NIPH 1103</name>
    <dbReference type="NCBI Taxonomy" id="1217671"/>
    <lineage>
        <taxon>Bacteria</taxon>
        <taxon>Pseudomonadati</taxon>
        <taxon>Pseudomonadota</taxon>
        <taxon>Gammaproteobacteria</taxon>
        <taxon>Moraxellales</taxon>
        <taxon>Moraxellaceae</taxon>
        <taxon>Acinetobacter</taxon>
    </lineage>
</organism>
<sequence length="449" mass="48836">MNKFVGYQNFKSAYLPLLMCLIAVNSHAMSDQLYIGETIYLNDPTVTDVVIGNDQIVKAKKVGNKGIALTGVAAGDTTLKVWNGNRYFTSEIHVYPSNVKKTLEDLQTALRDIPKLSIQLVGDNVVLQGKDLTLEEKERVDGYASLFKNVVNLAKTKENNLQEKQKMIYLDVRIVEISTSSTKEIGIKWNTASVDGPKFGVLGDFKRSDIFTGSNHPLAEQIAPLAKISPFQTYFGLASFIDSKINLLQENGTAKIIARPLLSCKNGGNATFLSGGQIPYQSSGATGTPSIEFKDYGIKLDINPTISNDGIVAKILAEVSTIDQSVQVSGVPGFLTRRTETEFVVGQGQTLVLSGLVGAEKNGGGSAVPGLGKIPLLGNLFKSKSNRIKQNELVFFVTPYVYENEFEMKMGGIGRDADGVVKSELGSGLMIPNEYKLQDEQTDETENKK</sequence>
<dbReference type="InterPro" id="IPR001775">
    <property type="entry name" value="GspD/PilQ"/>
</dbReference>
<comment type="similarity">
    <text evidence="1">Belongs to the bacterial secretin family.</text>
</comment>
<evidence type="ECO:0000256" key="1">
    <source>
        <dbReference type="RuleBase" id="RU004003"/>
    </source>
</evidence>
<feature type="domain" description="Type II/III secretion system secretin-like" evidence="3">
    <location>
        <begin position="248"/>
        <end position="402"/>
    </location>
</feature>
<dbReference type="AlphaFoldDB" id="N8Q6Y7"/>
<gene>
    <name evidence="5" type="ORF">F989_00763</name>
</gene>
<evidence type="ECO:0000313" key="5">
    <source>
        <dbReference type="EMBL" id="ENU34290.1"/>
    </source>
</evidence>
<dbReference type="InterPro" id="IPR032789">
    <property type="entry name" value="T2SS-T3SS_pil_N"/>
</dbReference>
<reference evidence="5 6" key="1">
    <citation type="submission" date="2013-02" db="EMBL/GenBank/DDBJ databases">
        <title>The Genome Sequence of Acinetobacter parvus NIPH 1103.</title>
        <authorList>
            <consortium name="The Broad Institute Genome Sequencing Platform"/>
            <consortium name="The Broad Institute Genome Sequencing Center for Infectious Disease"/>
            <person name="Cerqueira G."/>
            <person name="Feldgarden M."/>
            <person name="Courvalin P."/>
            <person name="Perichon B."/>
            <person name="Grillot-Courvalin C."/>
            <person name="Clermont D."/>
            <person name="Rocha E."/>
            <person name="Yoon E.-J."/>
            <person name="Nemec A."/>
            <person name="Walker B."/>
            <person name="Young S.K."/>
            <person name="Zeng Q."/>
            <person name="Gargeya S."/>
            <person name="Fitzgerald M."/>
            <person name="Haas B."/>
            <person name="Abouelleil A."/>
            <person name="Alvarado L."/>
            <person name="Arachchi H.M."/>
            <person name="Berlin A.M."/>
            <person name="Chapman S.B."/>
            <person name="Dewar J."/>
            <person name="Goldberg J."/>
            <person name="Griggs A."/>
            <person name="Gujja S."/>
            <person name="Hansen M."/>
            <person name="Howarth C."/>
            <person name="Imamovic A."/>
            <person name="Larimer J."/>
            <person name="McCowan C."/>
            <person name="Murphy C."/>
            <person name="Neiman D."/>
            <person name="Pearson M."/>
            <person name="Priest M."/>
            <person name="Roberts A."/>
            <person name="Saif S."/>
            <person name="Shea T."/>
            <person name="Sisk P."/>
            <person name="Sykes S."/>
            <person name="Wortman J."/>
            <person name="Nusbaum C."/>
            <person name="Birren B."/>
        </authorList>
    </citation>
    <scope>NUCLEOTIDE SEQUENCE [LARGE SCALE GENOMIC DNA]</scope>
    <source>
        <strain evidence="5 6">NIPH 1103</strain>
    </source>
</reference>
<accession>N8Q6Y7</accession>
<dbReference type="PANTHER" id="PTHR30332">
    <property type="entry name" value="PROBABLE GENERAL SECRETION PATHWAY PROTEIN D"/>
    <property type="match status" value="1"/>
</dbReference>
<dbReference type="PRINTS" id="PR00811">
    <property type="entry name" value="BCTERIALGSPD"/>
</dbReference>